<name>A0A9N9LHE6_9HELO</name>
<comment type="caution">
    <text evidence="3">The sequence shown here is derived from an EMBL/GenBank/DDBJ whole genome shotgun (WGS) entry which is preliminary data.</text>
</comment>
<feature type="compositionally biased region" description="Low complexity" evidence="2">
    <location>
        <begin position="286"/>
        <end position="298"/>
    </location>
</feature>
<evidence type="ECO:0000256" key="1">
    <source>
        <dbReference type="SAM" id="Coils"/>
    </source>
</evidence>
<reference evidence="3" key="1">
    <citation type="submission" date="2021-07" db="EMBL/GenBank/DDBJ databases">
        <authorList>
            <person name="Durling M."/>
        </authorList>
    </citation>
    <scope>NUCLEOTIDE SEQUENCE</scope>
</reference>
<sequence length="564" mass="62677">MDEMTDLESPSPYKSPRRKSLGRSDLTDAMASPSESRHLPSSLPRSSLAPAAQLSTATLNQSSAPSASALPSTTAAQDHTASPSAPALPSTTPMPHQSSAPSMPQFVPSTPRDTLQDQMQLYLTKFENVQQMERQLMSDLSCLHGEFLYLGEESQEIRTLFLDAGYLDLRGFQKVDNQLAKIIKRITARQRKWTKNSGSTQIKDLQNEIEADKQDLDTHVSAHLKKKSELRALRLKLEAINPHPEWKIHEYKSAYRYQVIGNQALPPGYQPRSTAVKTKARKRNSDVVSAGSGSVVSSNKCTPEPRTAQLTTATAIRPRSRVTAQHHPQTQINDYSNFAPVTSSNPNRLMPIQEAVSFVVESANNDAGSLAQTRPSKRPRVSQGTMSNADIIGRYAIDFQVYNDQVQAIHDAMKTRKHYIVAHKAEIARLQSEIDDHNLSIAACERDYANFERNLDENVSFITSSMSEFSGSVQEMATQRRMMEDGAADNETNPDQPELSYEAQKKELEALEKACADRKARLAEMESREAEMEARAAEESENGMMKEEAEAAHQTLSNGKSWAK</sequence>
<feature type="region of interest" description="Disordered" evidence="2">
    <location>
        <begin position="484"/>
        <end position="505"/>
    </location>
</feature>
<evidence type="ECO:0000313" key="4">
    <source>
        <dbReference type="Proteomes" id="UP000701801"/>
    </source>
</evidence>
<protein>
    <submittedName>
        <fullName evidence="3">Uncharacterized protein</fullName>
    </submittedName>
</protein>
<dbReference type="AlphaFoldDB" id="A0A9N9LHE6"/>
<dbReference type="Proteomes" id="UP000701801">
    <property type="component" value="Unassembled WGS sequence"/>
</dbReference>
<accession>A0A9N9LHE6</accession>
<feature type="compositionally biased region" description="Polar residues" evidence="2">
    <location>
        <begin position="554"/>
        <end position="564"/>
    </location>
</feature>
<gene>
    <name evidence="3" type="ORF">HYALB_00011877</name>
</gene>
<organism evidence="3 4">
    <name type="scientific">Hymenoscyphus albidus</name>
    <dbReference type="NCBI Taxonomy" id="595503"/>
    <lineage>
        <taxon>Eukaryota</taxon>
        <taxon>Fungi</taxon>
        <taxon>Dikarya</taxon>
        <taxon>Ascomycota</taxon>
        <taxon>Pezizomycotina</taxon>
        <taxon>Leotiomycetes</taxon>
        <taxon>Helotiales</taxon>
        <taxon>Helotiaceae</taxon>
        <taxon>Hymenoscyphus</taxon>
    </lineage>
</organism>
<feature type="region of interest" description="Disordered" evidence="2">
    <location>
        <begin position="277"/>
        <end position="306"/>
    </location>
</feature>
<feature type="compositionally biased region" description="Polar residues" evidence="2">
    <location>
        <begin position="96"/>
        <end position="112"/>
    </location>
</feature>
<feature type="region of interest" description="Disordered" evidence="2">
    <location>
        <begin position="522"/>
        <end position="564"/>
    </location>
</feature>
<evidence type="ECO:0000313" key="3">
    <source>
        <dbReference type="EMBL" id="CAG8974078.1"/>
    </source>
</evidence>
<feature type="region of interest" description="Disordered" evidence="2">
    <location>
        <begin position="1"/>
        <end position="112"/>
    </location>
</feature>
<dbReference type="OrthoDB" id="10348999at2759"/>
<feature type="coiled-coil region" evidence="1">
    <location>
        <begin position="420"/>
        <end position="454"/>
    </location>
</feature>
<keyword evidence="4" id="KW-1185">Reference proteome</keyword>
<evidence type="ECO:0000256" key="2">
    <source>
        <dbReference type="SAM" id="MobiDB-lite"/>
    </source>
</evidence>
<feature type="compositionally biased region" description="Low complexity" evidence="2">
    <location>
        <begin position="31"/>
        <end position="55"/>
    </location>
</feature>
<proteinExistence type="predicted"/>
<feature type="compositionally biased region" description="Low complexity" evidence="2">
    <location>
        <begin position="62"/>
        <end position="95"/>
    </location>
</feature>
<feature type="compositionally biased region" description="Basic and acidic residues" evidence="2">
    <location>
        <begin position="522"/>
        <end position="551"/>
    </location>
</feature>
<keyword evidence="1" id="KW-0175">Coiled coil</keyword>
<dbReference type="EMBL" id="CAJVRM010000091">
    <property type="protein sequence ID" value="CAG8974078.1"/>
    <property type="molecule type" value="Genomic_DNA"/>
</dbReference>